<dbReference type="OrthoDB" id="9794684at2"/>
<dbReference type="PANTHER" id="PTHR32243">
    <property type="entry name" value="MALTOSE TRANSPORT SYSTEM PERMEASE-RELATED"/>
    <property type="match status" value="1"/>
</dbReference>
<comment type="subcellular location">
    <subcellularLocation>
        <location evidence="1 7">Cell membrane</location>
        <topology evidence="1 7">Multi-pass membrane protein</topology>
    </subcellularLocation>
</comment>
<evidence type="ECO:0000256" key="2">
    <source>
        <dbReference type="ARBA" id="ARBA00022448"/>
    </source>
</evidence>
<evidence type="ECO:0000313" key="10">
    <source>
        <dbReference type="Proteomes" id="UP000278962"/>
    </source>
</evidence>
<name>A0A660KZI6_9ACTN</name>
<dbReference type="AlphaFoldDB" id="A0A660KZI6"/>
<keyword evidence="10" id="KW-1185">Reference proteome</keyword>
<dbReference type="Gene3D" id="1.10.3720.10">
    <property type="entry name" value="MetI-like"/>
    <property type="match status" value="1"/>
</dbReference>
<evidence type="ECO:0000256" key="3">
    <source>
        <dbReference type="ARBA" id="ARBA00022475"/>
    </source>
</evidence>
<feature type="transmembrane region" description="Helical" evidence="7">
    <location>
        <begin position="141"/>
        <end position="161"/>
    </location>
</feature>
<keyword evidence="4 7" id="KW-0812">Transmembrane</keyword>
<feature type="transmembrane region" description="Helical" evidence="7">
    <location>
        <begin position="243"/>
        <end position="263"/>
    </location>
</feature>
<proteinExistence type="inferred from homology"/>
<feature type="transmembrane region" description="Helical" evidence="7">
    <location>
        <begin position="182"/>
        <end position="207"/>
    </location>
</feature>
<gene>
    <name evidence="9" type="ORF">C8N24_4591</name>
</gene>
<evidence type="ECO:0000256" key="5">
    <source>
        <dbReference type="ARBA" id="ARBA00022989"/>
    </source>
</evidence>
<dbReference type="InterPro" id="IPR000515">
    <property type="entry name" value="MetI-like"/>
</dbReference>
<evidence type="ECO:0000259" key="8">
    <source>
        <dbReference type="PROSITE" id="PS50928"/>
    </source>
</evidence>
<feature type="domain" description="ABC transmembrane type-1" evidence="8">
    <location>
        <begin position="70"/>
        <end position="263"/>
    </location>
</feature>
<dbReference type="Proteomes" id="UP000278962">
    <property type="component" value="Unassembled WGS sequence"/>
</dbReference>
<reference evidence="9 10" key="1">
    <citation type="submission" date="2018-10" db="EMBL/GenBank/DDBJ databases">
        <title>Genomic Encyclopedia of Archaeal and Bacterial Type Strains, Phase II (KMG-II): from individual species to whole genera.</title>
        <authorList>
            <person name="Goeker M."/>
        </authorList>
    </citation>
    <scope>NUCLEOTIDE SEQUENCE [LARGE SCALE GENOMIC DNA]</scope>
    <source>
        <strain evidence="9 10">DSM 14954</strain>
    </source>
</reference>
<keyword evidence="2 7" id="KW-0813">Transport</keyword>
<accession>A0A660KZI6</accession>
<keyword evidence="6 7" id="KW-0472">Membrane</keyword>
<dbReference type="CDD" id="cd06261">
    <property type="entry name" value="TM_PBP2"/>
    <property type="match status" value="1"/>
</dbReference>
<sequence>MDQYTRNQKILWAIGTVVVLFYALIPVAWILSPSLKTPETIGDQSFFPSDVTFDNYSAVFEEGLGFNRALLNSIGIALITTVLALAFASMAAYAITRLEFPGKTLILAGALAVSMFPAISVVGGLFNVWRVVGLYDTWPGLILPYLSFALPLSIYTLSAFFREIPWDLEKAAQMDGATGMQAFRRVILPLAMPGVFTAGILAFIAAWNDFLFANVLTSTDAARTAPVALSFFRGASQFTDPSGAIAAGAVVVTIPILIMVLIFQRRIVSGLTSGAVKG</sequence>
<evidence type="ECO:0000256" key="1">
    <source>
        <dbReference type="ARBA" id="ARBA00004651"/>
    </source>
</evidence>
<evidence type="ECO:0000256" key="7">
    <source>
        <dbReference type="RuleBase" id="RU363032"/>
    </source>
</evidence>
<dbReference type="Pfam" id="PF00528">
    <property type="entry name" value="BPD_transp_1"/>
    <property type="match status" value="1"/>
</dbReference>
<dbReference type="GO" id="GO:0005886">
    <property type="term" value="C:plasma membrane"/>
    <property type="evidence" value="ECO:0007669"/>
    <property type="project" value="UniProtKB-SubCell"/>
</dbReference>
<feature type="transmembrane region" description="Helical" evidence="7">
    <location>
        <begin position="12"/>
        <end position="31"/>
    </location>
</feature>
<evidence type="ECO:0000256" key="6">
    <source>
        <dbReference type="ARBA" id="ARBA00023136"/>
    </source>
</evidence>
<dbReference type="PROSITE" id="PS50928">
    <property type="entry name" value="ABC_TM1"/>
    <property type="match status" value="1"/>
</dbReference>
<dbReference type="InterPro" id="IPR050901">
    <property type="entry name" value="BP-dep_ABC_trans_perm"/>
</dbReference>
<comment type="similarity">
    <text evidence="7">Belongs to the binding-protein-dependent transport system permease family.</text>
</comment>
<protein>
    <submittedName>
        <fullName evidence="9">Carbohydrate ABC transporter membrane protein 2 (CUT1 family)</fullName>
    </submittedName>
</protein>
<keyword evidence="5 7" id="KW-1133">Transmembrane helix</keyword>
<dbReference type="PANTHER" id="PTHR32243:SF18">
    <property type="entry name" value="INNER MEMBRANE ABC TRANSPORTER PERMEASE PROTEIN YCJP"/>
    <property type="match status" value="1"/>
</dbReference>
<comment type="caution">
    <text evidence="9">The sequence shown here is derived from an EMBL/GenBank/DDBJ whole genome shotgun (WGS) entry which is preliminary data.</text>
</comment>
<dbReference type="SUPFAM" id="SSF161098">
    <property type="entry name" value="MetI-like"/>
    <property type="match status" value="1"/>
</dbReference>
<evidence type="ECO:0000256" key="4">
    <source>
        <dbReference type="ARBA" id="ARBA00022692"/>
    </source>
</evidence>
<dbReference type="EMBL" id="RBIL01000002">
    <property type="protein sequence ID" value="RKQ86578.1"/>
    <property type="molecule type" value="Genomic_DNA"/>
</dbReference>
<keyword evidence="3" id="KW-1003">Cell membrane</keyword>
<organism evidence="9 10">
    <name type="scientific">Solirubrobacter pauli</name>
    <dbReference type="NCBI Taxonomy" id="166793"/>
    <lineage>
        <taxon>Bacteria</taxon>
        <taxon>Bacillati</taxon>
        <taxon>Actinomycetota</taxon>
        <taxon>Thermoleophilia</taxon>
        <taxon>Solirubrobacterales</taxon>
        <taxon>Solirubrobacteraceae</taxon>
        <taxon>Solirubrobacter</taxon>
    </lineage>
</organism>
<feature type="transmembrane region" description="Helical" evidence="7">
    <location>
        <begin position="105"/>
        <end position="129"/>
    </location>
</feature>
<dbReference type="InterPro" id="IPR035906">
    <property type="entry name" value="MetI-like_sf"/>
</dbReference>
<dbReference type="RefSeq" id="WP_121254424.1">
    <property type="nucleotide sequence ID" value="NZ_RBIL01000002.1"/>
</dbReference>
<feature type="transmembrane region" description="Helical" evidence="7">
    <location>
        <begin position="69"/>
        <end position="93"/>
    </location>
</feature>
<dbReference type="GO" id="GO:0055085">
    <property type="term" value="P:transmembrane transport"/>
    <property type="evidence" value="ECO:0007669"/>
    <property type="project" value="InterPro"/>
</dbReference>
<evidence type="ECO:0000313" key="9">
    <source>
        <dbReference type="EMBL" id="RKQ86578.1"/>
    </source>
</evidence>